<dbReference type="Proteomes" id="UP000437068">
    <property type="component" value="Unassembled WGS sequence"/>
</dbReference>
<reference evidence="3 4" key="1">
    <citation type="submission" date="2018-08" db="EMBL/GenBank/DDBJ databases">
        <title>Genomic investigation of the strawberry pathogen Phytophthora fragariae indicates pathogenicity is determined by transcriptional variation in three key races.</title>
        <authorList>
            <person name="Adams T.M."/>
            <person name="Armitage A.D."/>
            <person name="Sobczyk M.K."/>
            <person name="Bates H.J."/>
            <person name="Dunwell J.M."/>
            <person name="Nellist C.F."/>
            <person name="Harrison R.J."/>
        </authorList>
    </citation>
    <scope>NUCLEOTIDE SEQUENCE [LARGE SCALE GENOMIC DNA]</scope>
    <source>
        <strain evidence="2 3">A4</strain>
        <strain evidence="1 4">BC-1</strain>
    </source>
</reference>
<evidence type="ECO:0000313" key="1">
    <source>
        <dbReference type="EMBL" id="KAE9195665.1"/>
    </source>
</evidence>
<comment type="caution">
    <text evidence="2">The sequence shown here is derived from an EMBL/GenBank/DDBJ whole genome shotgun (WGS) entry which is preliminary data.</text>
</comment>
<name>A0A6A4CIB4_9STRA</name>
<dbReference type="EMBL" id="QXGD01001978">
    <property type="protein sequence ID" value="KAE9195665.1"/>
    <property type="molecule type" value="Genomic_DNA"/>
</dbReference>
<dbReference type="EMBL" id="QXGE01001875">
    <property type="protein sequence ID" value="KAE9287293.1"/>
    <property type="molecule type" value="Genomic_DNA"/>
</dbReference>
<sequence>MRPGSAEPSLRVTSTVRRLLLGLLRTCSFPDLPSLAHLRVAINQPPVEATIAMKFFSCLALVVLALTTATVSANAAEEIGVKARHMLAMGDESIMFARGSLRREEETD</sequence>
<evidence type="ECO:0000313" key="2">
    <source>
        <dbReference type="EMBL" id="KAE9287293.1"/>
    </source>
</evidence>
<protein>
    <submittedName>
        <fullName evidence="2">Uncharacterized protein</fullName>
    </submittedName>
</protein>
<organism evidence="2 3">
    <name type="scientific">Phytophthora fragariae</name>
    <dbReference type="NCBI Taxonomy" id="53985"/>
    <lineage>
        <taxon>Eukaryota</taxon>
        <taxon>Sar</taxon>
        <taxon>Stramenopiles</taxon>
        <taxon>Oomycota</taxon>
        <taxon>Peronosporomycetes</taxon>
        <taxon>Peronosporales</taxon>
        <taxon>Peronosporaceae</taxon>
        <taxon>Phytophthora</taxon>
    </lineage>
</organism>
<evidence type="ECO:0000313" key="4">
    <source>
        <dbReference type="Proteomes" id="UP000440367"/>
    </source>
</evidence>
<accession>A0A6A4CIB4</accession>
<evidence type="ECO:0000313" key="3">
    <source>
        <dbReference type="Proteomes" id="UP000437068"/>
    </source>
</evidence>
<dbReference type="AlphaFoldDB" id="A0A6A4CIB4"/>
<gene>
    <name evidence="2" type="ORF">PF001_g21054</name>
    <name evidence="1" type="ORF">PF002_g23258</name>
</gene>
<dbReference type="Proteomes" id="UP000440367">
    <property type="component" value="Unassembled WGS sequence"/>
</dbReference>
<proteinExistence type="predicted"/>